<dbReference type="Proteomes" id="UP000444174">
    <property type="component" value="Unassembled WGS sequence"/>
</dbReference>
<evidence type="ECO:0000256" key="3">
    <source>
        <dbReference type="ARBA" id="ARBA00023125"/>
    </source>
</evidence>
<evidence type="ECO:0000259" key="6">
    <source>
        <dbReference type="PROSITE" id="PS50977"/>
    </source>
</evidence>
<gene>
    <name evidence="7" type="ORF">GFB49_18505</name>
</gene>
<dbReference type="Gene3D" id="1.10.357.10">
    <property type="entry name" value="Tetracycline Repressor, domain 2"/>
    <property type="match status" value="1"/>
</dbReference>
<dbReference type="RefSeq" id="WP_153217456.1">
    <property type="nucleotide sequence ID" value="NZ_WIBF01000015.1"/>
</dbReference>
<dbReference type="Pfam" id="PF00440">
    <property type="entry name" value="TetR_N"/>
    <property type="match status" value="1"/>
</dbReference>
<dbReference type="PANTHER" id="PTHR30055">
    <property type="entry name" value="HTH-TYPE TRANSCRIPTIONAL REGULATOR RUTR"/>
    <property type="match status" value="1"/>
</dbReference>
<keyword evidence="2" id="KW-0805">Transcription regulation</keyword>
<dbReference type="AlphaFoldDB" id="A0A843YG33"/>
<protein>
    <submittedName>
        <fullName evidence="7">TetR family transcriptional regulator</fullName>
    </submittedName>
</protein>
<dbReference type="PANTHER" id="PTHR30055:SF234">
    <property type="entry name" value="HTH-TYPE TRANSCRIPTIONAL REGULATOR BETI"/>
    <property type="match status" value="1"/>
</dbReference>
<proteinExistence type="predicted"/>
<dbReference type="InterPro" id="IPR039538">
    <property type="entry name" value="BetI_C"/>
</dbReference>
<dbReference type="EMBL" id="WIBF01000015">
    <property type="protein sequence ID" value="MQQ10460.1"/>
    <property type="molecule type" value="Genomic_DNA"/>
</dbReference>
<accession>A0A843YG33</accession>
<dbReference type="PROSITE" id="PS01081">
    <property type="entry name" value="HTH_TETR_1"/>
    <property type="match status" value="1"/>
</dbReference>
<organism evidence="7 8">
    <name type="scientific">Tritonibacter litoralis</name>
    <dbReference type="NCBI Taxonomy" id="2662264"/>
    <lineage>
        <taxon>Bacteria</taxon>
        <taxon>Pseudomonadati</taxon>
        <taxon>Pseudomonadota</taxon>
        <taxon>Alphaproteobacteria</taxon>
        <taxon>Rhodobacterales</taxon>
        <taxon>Paracoccaceae</taxon>
        <taxon>Tritonibacter</taxon>
    </lineage>
</organism>
<evidence type="ECO:0000256" key="4">
    <source>
        <dbReference type="ARBA" id="ARBA00023163"/>
    </source>
</evidence>
<dbReference type="PRINTS" id="PR00455">
    <property type="entry name" value="HTHTETR"/>
</dbReference>
<evidence type="ECO:0000256" key="5">
    <source>
        <dbReference type="PROSITE-ProRule" id="PRU00335"/>
    </source>
</evidence>
<dbReference type="GO" id="GO:0003700">
    <property type="term" value="F:DNA-binding transcription factor activity"/>
    <property type="evidence" value="ECO:0007669"/>
    <property type="project" value="TreeGrafter"/>
</dbReference>
<sequence>MPKVVDKAKMRGEILDAALKVFVEKGYHASSMSDIARAASLAKGTLYIYFNSKDAMTTAIVDRHFAMLEDRITQGQTCETLDAFLDELNRTMDIPTEQASFLRVFFEVFGPSFASEDFSQHVARFFDRLGAHYANQISHLQNRKQVAEHYDAASMGRALASMMDGVVLHMSLFDITRRRHRRLVREAISMLGAGLRPASASND</sequence>
<dbReference type="SUPFAM" id="SSF46689">
    <property type="entry name" value="Homeodomain-like"/>
    <property type="match status" value="1"/>
</dbReference>
<dbReference type="InterPro" id="IPR009057">
    <property type="entry name" value="Homeodomain-like_sf"/>
</dbReference>
<evidence type="ECO:0000256" key="1">
    <source>
        <dbReference type="ARBA" id="ARBA00022491"/>
    </source>
</evidence>
<name>A0A843YG33_9RHOB</name>
<feature type="domain" description="HTH tetR-type" evidence="6">
    <location>
        <begin position="8"/>
        <end position="68"/>
    </location>
</feature>
<keyword evidence="8" id="KW-1185">Reference proteome</keyword>
<evidence type="ECO:0000313" key="8">
    <source>
        <dbReference type="Proteomes" id="UP000444174"/>
    </source>
</evidence>
<evidence type="ECO:0000256" key="2">
    <source>
        <dbReference type="ARBA" id="ARBA00023015"/>
    </source>
</evidence>
<keyword evidence="1" id="KW-0678">Repressor</keyword>
<dbReference type="InterPro" id="IPR001647">
    <property type="entry name" value="HTH_TetR"/>
</dbReference>
<dbReference type="Pfam" id="PF13977">
    <property type="entry name" value="TetR_C_6"/>
    <property type="match status" value="1"/>
</dbReference>
<keyword evidence="4" id="KW-0804">Transcription</keyword>
<dbReference type="InterPro" id="IPR036271">
    <property type="entry name" value="Tet_transcr_reg_TetR-rel_C_sf"/>
</dbReference>
<reference evidence="7 8" key="1">
    <citation type="submission" date="2019-10" db="EMBL/GenBank/DDBJ databases">
        <title>Epibacterium sp. nov., isolated from seawater.</title>
        <authorList>
            <person name="Zhang X."/>
            <person name="Li N."/>
        </authorList>
    </citation>
    <scope>NUCLEOTIDE SEQUENCE [LARGE SCALE GENOMIC DNA]</scope>
    <source>
        <strain evidence="7 8">SM1979</strain>
    </source>
</reference>
<comment type="caution">
    <text evidence="7">The sequence shown here is derived from an EMBL/GenBank/DDBJ whole genome shotgun (WGS) entry which is preliminary data.</text>
</comment>
<feature type="DNA-binding region" description="H-T-H motif" evidence="5">
    <location>
        <begin position="31"/>
        <end position="50"/>
    </location>
</feature>
<dbReference type="PROSITE" id="PS50977">
    <property type="entry name" value="HTH_TETR_2"/>
    <property type="match status" value="1"/>
</dbReference>
<keyword evidence="3 5" id="KW-0238">DNA-binding</keyword>
<evidence type="ECO:0000313" key="7">
    <source>
        <dbReference type="EMBL" id="MQQ10460.1"/>
    </source>
</evidence>
<dbReference type="InterPro" id="IPR023772">
    <property type="entry name" value="DNA-bd_HTH_TetR-type_CS"/>
</dbReference>
<dbReference type="InterPro" id="IPR050109">
    <property type="entry name" value="HTH-type_TetR-like_transc_reg"/>
</dbReference>
<dbReference type="SUPFAM" id="SSF48498">
    <property type="entry name" value="Tetracyclin repressor-like, C-terminal domain"/>
    <property type="match status" value="1"/>
</dbReference>
<dbReference type="GO" id="GO:0000976">
    <property type="term" value="F:transcription cis-regulatory region binding"/>
    <property type="evidence" value="ECO:0007669"/>
    <property type="project" value="TreeGrafter"/>
</dbReference>